<dbReference type="PROSITE" id="PS50883">
    <property type="entry name" value="EAL"/>
    <property type="match status" value="1"/>
</dbReference>
<dbReference type="SMART" id="SM00052">
    <property type="entry name" value="EAL"/>
    <property type="match status" value="1"/>
</dbReference>
<dbReference type="GO" id="GO:0071111">
    <property type="term" value="F:cyclic-guanylate-specific phosphodiesterase activity"/>
    <property type="evidence" value="ECO:0007669"/>
    <property type="project" value="InterPro"/>
</dbReference>
<dbReference type="InterPro" id="IPR050706">
    <property type="entry name" value="Cyclic-di-GMP_PDE-like"/>
</dbReference>
<dbReference type="Gene3D" id="3.30.70.270">
    <property type="match status" value="1"/>
</dbReference>
<comment type="caution">
    <text evidence="2">The sequence shown here is derived from an EMBL/GenBank/DDBJ whole genome shotgun (WGS) entry which is preliminary data.</text>
</comment>
<gene>
    <name evidence="2" type="ORF">GSF08_00855</name>
</gene>
<dbReference type="InterPro" id="IPR029787">
    <property type="entry name" value="Nucleotide_cyclase"/>
</dbReference>
<dbReference type="SUPFAM" id="SSF55073">
    <property type="entry name" value="Nucleotide cyclase"/>
    <property type="match status" value="1"/>
</dbReference>
<reference evidence="2 3" key="1">
    <citation type="submission" date="2019-12" db="EMBL/GenBank/DDBJ databases">
        <authorList>
            <person name="Yang R."/>
        </authorList>
    </citation>
    <scope>NUCLEOTIDE SEQUENCE [LARGE SCALE GENOMIC DNA]</scope>
    <source>
        <strain evidence="2 3">DONG20-135</strain>
    </source>
</reference>
<dbReference type="RefSeq" id="WP_160623986.1">
    <property type="nucleotide sequence ID" value="NZ_WUUQ01000001.1"/>
</dbReference>
<dbReference type="InterPro" id="IPR001633">
    <property type="entry name" value="EAL_dom"/>
</dbReference>
<evidence type="ECO:0000313" key="3">
    <source>
        <dbReference type="Proteomes" id="UP000434036"/>
    </source>
</evidence>
<protein>
    <submittedName>
        <fullName evidence="2">EAL domain-containing protein</fullName>
    </submittedName>
</protein>
<sequence>MNQSERSEGTIKTEAWLRQKYDEIVKSGVGPCSLVCANIKQFRNLYTLHGKEKSDQMLADVLHCLADFIGDKGYVTRSYADNFTMLLNMDSTKFEELFFAPFVDVIFEIDNPYLYKNIYLSFGVYDINDDTVDYYQAQAYANVGRLSAPTIRNRSFCSEIFKQEFYDAFMNPYLMEERVSRAYQNKEFVVYLQPKVCLHDHKVIGAEALIRWFDEAGNMVPLSSFLPILNQNNYIRMLDIQTFEVCCDLIAERLKKGLPIVPISFNISQSFFYDTKMMSDYMEVYNRYQIPRKYIQFELMESISLNDSQQLVNVIDDFKKEGFTCLLDDFGNGYSSFGVLINSQLDILKMDRQFFADPLTEKTGNIIKTVIKLAKQLHLEVIAEGVETEEYVDFLKEAGCDIIQGFYFYRPLPIQELLSLLDEEKNR</sequence>
<feature type="domain" description="EAL" evidence="1">
    <location>
        <begin position="172"/>
        <end position="425"/>
    </location>
</feature>
<name>A0A6N8U3L3_9FIRM</name>
<dbReference type="PANTHER" id="PTHR33121:SF71">
    <property type="entry name" value="OXYGEN SENSOR PROTEIN DOSP"/>
    <property type="match status" value="1"/>
</dbReference>
<proteinExistence type="predicted"/>
<dbReference type="Pfam" id="PF00563">
    <property type="entry name" value="EAL"/>
    <property type="match status" value="1"/>
</dbReference>
<evidence type="ECO:0000313" key="2">
    <source>
        <dbReference type="EMBL" id="MXQ72491.1"/>
    </source>
</evidence>
<dbReference type="Gene3D" id="3.20.20.450">
    <property type="entry name" value="EAL domain"/>
    <property type="match status" value="1"/>
</dbReference>
<dbReference type="Proteomes" id="UP000434036">
    <property type="component" value="Unassembled WGS sequence"/>
</dbReference>
<dbReference type="AlphaFoldDB" id="A0A6N8U3L3"/>
<dbReference type="PANTHER" id="PTHR33121">
    <property type="entry name" value="CYCLIC DI-GMP PHOSPHODIESTERASE PDEF"/>
    <property type="match status" value="1"/>
</dbReference>
<dbReference type="InterPro" id="IPR043128">
    <property type="entry name" value="Rev_trsase/Diguanyl_cyclase"/>
</dbReference>
<dbReference type="InterPro" id="IPR035919">
    <property type="entry name" value="EAL_sf"/>
</dbReference>
<accession>A0A6N8U3L3</accession>
<organism evidence="2 3">
    <name type="scientific">Copranaerobaculum intestinale</name>
    <dbReference type="NCBI Taxonomy" id="2692629"/>
    <lineage>
        <taxon>Bacteria</taxon>
        <taxon>Bacillati</taxon>
        <taxon>Bacillota</taxon>
        <taxon>Erysipelotrichia</taxon>
        <taxon>Erysipelotrichales</taxon>
        <taxon>Erysipelotrichaceae</taxon>
        <taxon>Copranaerobaculum</taxon>
    </lineage>
</organism>
<dbReference type="CDD" id="cd01948">
    <property type="entry name" value="EAL"/>
    <property type="match status" value="1"/>
</dbReference>
<evidence type="ECO:0000259" key="1">
    <source>
        <dbReference type="PROSITE" id="PS50883"/>
    </source>
</evidence>
<dbReference type="SUPFAM" id="SSF141868">
    <property type="entry name" value="EAL domain-like"/>
    <property type="match status" value="1"/>
</dbReference>
<reference evidence="2 3" key="2">
    <citation type="submission" date="2020-01" db="EMBL/GenBank/DDBJ databases">
        <title>Clostridiaceae sp. nov. isolated from the gut of human by culturomics.</title>
        <authorList>
            <person name="Chang Y."/>
        </authorList>
    </citation>
    <scope>NUCLEOTIDE SEQUENCE [LARGE SCALE GENOMIC DNA]</scope>
    <source>
        <strain evidence="2 3">DONG20-135</strain>
    </source>
</reference>
<dbReference type="EMBL" id="WUUQ01000001">
    <property type="protein sequence ID" value="MXQ72491.1"/>
    <property type="molecule type" value="Genomic_DNA"/>
</dbReference>
<keyword evidence="3" id="KW-1185">Reference proteome</keyword>